<comment type="caution">
    <text evidence="3">The sequence shown here is derived from an EMBL/GenBank/DDBJ whole genome shotgun (WGS) entry which is preliminary data.</text>
</comment>
<dbReference type="InterPro" id="IPR003010">
    <property type="entry name" value="C-N_Hydrolase"/>
</dbReference>
<accession>A0AAE4B314</accession>
<evidence type="ECO:0000313" key="4">
    <source>
        <dbReference type="Proteomes" id="UP001226762"/>
    </source>
</evidence>
<dbReference type="PANTHER" id="PTHR43674:SF2">
    <property type="entry name" value="BETA-UREIDOPROPIONASE"/>
    <property type="match status" value="1"/>
</dbReference>
<reference evidence="3" key="1">
    <citation type="submission" date="2022-07" db="EMBL/GenBank/DDBJ databases">
        <authorList>
            <person name="Otstavnykh N."/>
            <person name="Isaeva M."/>
            <person name="Bystritskaya E."/>
        </authorList>
    </citation>
    <scope>NUCLEOTIDE SEQUENCE</scope>
    <source>
        <strain evidence="3">KCTC 52189</strain>
    </source>
</reference>
<dbReference type="GO" id="GO:0050126">
    <property type="term" value="F:N-carbamoylputrescine amidase activity"/>
    <property type="evidence" value="ECO:0007669"/>
    <property type="project" value="TreeGrafter"/>
</dbReference>
<feature type="domain" description="CN hydrolase" evidence="2">
    <location>
        <begin position="3"/>
        <end position="237"/>
    </location>
</feature>
<dbReference type="Pfam" id="PF00795">
    <property type="entry name" value="CN_hydrolase"/>
    <property type="match status" value="1"/>
</dbReference>
<dbReference type="InterPro" id="IPR036526">
    <property type="entry name" value="C-N_Hydrolase_sf"/>
</dbReference>
<dbReference type="PROSITE" id="PS50263">
    <property type="entry name" value="CN_HYDROLASE"/>
    <property type="match status" value="1"/>
</dbReference>
<dbReference type="InterPro" id="IPR050345">
    <property type="entry name" value="Aliph_Amidase/BUP"/>
</dbReference>
<gene>
    <name evidence="3" type="ORF">NO357_02670</name>
</gene>
<dbReference type="Proteomes" id="UP001226762">
    <property type="component" value="Unassembled WGS sequence"/>
</dbReference>
<keyword evidence="4" id="KW-1185">Reference proteome</keyword>
<name>A0AAE4B314_9RHOB</name>
<organism evidence="3 4">
    <name type="scientific">Marimonas arenosa</name>
    <dbReference type="NCBI Taxonomy" id="1795305"/>
    <lineage>
        <taxon>Bacteria</taxon>
        <taxon>Pseudomonadati</taxon>
        <taxon>Pseudomonadota</taxon>
        <taxon>Alphaproteobacteria</taxon>
        <taxon>Rhodobacterales</taxon>
        <taxon>Paracoccaceae</taxon>
        <taxon>Marimonas</taxon>
    </lineage>
</organism>
<evidence type="ECO:0000256" key="1">
    <source>
        <dbReference type="ARBA" id="ARBA00022801"/>
    </source>
</evidence>
<keyword evidence="1 3" id="KW-0378">Hydrolase</keyword>
<dbReference type="Gene3D" id="3.60.110.10">
    <property type="entry name" value="Carbon-nitrogen hydrolase"/>
    <property type="match status" value="1"/>
</dbReference>
<dbReference type="InterPro" id="IPR044083">
    <property type="entry name" value="RamA-like"/>
</dbReference>
<dbReference type="SUPFAM" id="SSF56317">
    <property type="entry name" value="Carbon-nitrogen hydrolase"/>
    <property type="match status" value="1"/>
</dbReference>
<evidence type="ECO:0000313" key="3">
    <source>
        <dbReference type="EMBL" id="MDQ2088805.1"/>
    </source>
</evidence>
<evidence type="ECO:0000259" key="2">
    <source>
        <dbReference type="PROSITE" id="PS50263"/>
    </source>
</evidence>
<dbReference type="EMBL" id="JANHAX010000001">
    <property type="protein sequence ID" value="MDQ2088805.1"/>
    <property type="molecule type" value="Genomic_DNA"/>
</dbReference>
<sequence>MSLRLAVLQTPGDLGDGTARLTWLDARLGGLAGKADLVLCPELFAIGYNIGHAVRARAEPADGAIASALSNLAERHAIAVHCGFAEAAAGRIFNAVQCYGPNGRRLLHQRKLAIPPGAERDNFSAGEGCALFELNGLRIASLICYDIEFVEPARHVAALGADLILVPTALGAQWAWVARTMVPSRAYENGVYLAYANHCGDEGGLAFLGESFIAAPDGEELARAGRKEEVLLAEIDPARVRKARDRLPYLRDHATLRF</sequence>
<dbReference type="PANTHER" id="PTHR43674">
    <property type="entry name" value="NITRILASE C965.09-RELATED"/>
    <property type="match status" value="1"/>
</dbReference>
<dbReference type="CDD" id="cd07576">
    <property type="entry name" value="R-amidase_like"/>
    <property type="match status" value="1"/>
</dbReference>
<dbReference type="AlphaFoldDB" id="A0AAE4B314"/>
<reference evidence="3" key="2">
    <citation type="submission" date="2023-02" db="EMBL/GenBank/DDBJ databases">
        <title>'Rhodoalgimonas zhirmunskyi' gen. nov., isolated from a red alga.</title>
        <authorList>
            <person name="Nedashkovskaya O.I."/>
            <person name="Otstavnykh N.Y."/>
            <person name="Bystritskaya E.P."/>
            <person name="Balabanova L.A."/>
            <person name="Isaeva M.P."/>
        </authorList>
    </citation>
    <scope>NUCLEOTIDE SEQUENCE</scope>
    <source>
        <strain evidence="3">KCTC 52189</strain>
    </source>
</reference>
<dbReference type="RefSeq" id="WP_306734067.1">
    <property type="nucleotide sequence ID" value="NZ_JANHAX010000001.1"/>
</dbReference>
<dbReference type="GO" id="GO:0033388">
    <property type="term" value="P:putrescine biosynthetic process from arginine"/>
    <property type="evidence" value="ECO:0007669"/>
    <property type="project" value="TreeGrafter"/>
</dbReference>
<protein>
    <submittedName>
        <fullName evidence="3">Carbon-nitrogen hydrolase family protein</fullName>
    </submittedName>
</protein>
<proteinExistence type="predicted"/>